<protein>
    <recommendedName>
        <fullName evidence="2">DUF6265 domain-containing protein</fullName>
    </recommendedName>
</protein>
<feature type="chain" id="PRO_5023886103" description="DUF6265 domain-containing protein" evidence="1">
    <location>
        <begin position="23"/>
        <end position="153"/>
    </location>
</feature>
<evidence type="ECO:0000313" key="4">
    <source>
        <dbReference type="EMBL" id="KAA9032902.1"/>
    </source>
</evidence>
<accession>A0A5J5I830</accession>
<dbReference type="AlphaFoldDB" id="A0A5J5I830"/>
<evidence type="ECO:0000256" key="1">
    <source>
        <dbReference type="SAM" id="SignalP"/>
    </source>
</evidence>
<evidence type="ECO:0000259" key="2">
    <source>
        <dbReference type="Pfam" id="PF19780"/>
    </source>
</evidence>
<feature type="domain" description="DUF6265" evidence="2">
    <location>
        <begin position="27"/>
        <end position="126"/>
    </location>
</feature>
<dbReference type="Proteomes" id="UP000325933">
    <property type="component" value="Unassembled WGS sequence"/>
</dbReference>
<dbReference type="RefSeq" id="WP_150424463.1">
    <property type="nucleotide sequence ID" value="NZ_VYQA01000002.1"/>
</dbReference>
<feature type="signal peptide" evidence="1">
    <location>
        <begin position="1"/>
        <end position="22"/>
    </location>
</feature>
<dbReference type="Pfam" id="PF19780">
    <property type="entry name" value="DUF6265"/>
    <property type="match status" value="1"/>
</dbReference>
<evidence type="ECO:0000313" key="6">
    <source>
        <dbReference type="Proteomes" id="UP000326364"/>
    </source>
</evidence>
<gene>
    <name evidence="4" type="ORF">F4U95_02540</name>
    <name evidence="3" type="ORF">F4U96_02540</name>
</gene>
<keyword evidence="1" id="KW-0732">Signal</keyword>
<dbReference type="EMBL" id="VYQA01000002">
    <property type="protein sequence ID" value="KAA9032902.1"/>
    <property type="molecule type" value="Genomic_DNA"/>
</dbReference>
<dbReference type="EMBL" id="VYQB01000002">
    <property type="protein sequence ID" value="KAA9020577.1"/>
    <property type="molecule type" value="Genomic_DNA"/>
</dbReference>
<keyword evidence="6" id="KW-1185">Reference proteome</keyword>
<evidence type="ECO:0000313" key="5">
    <source>
        <dbReference type="Proteomes" id="UP000325933"/>
    </source>
</evidence>
<dbReference type="InterPro" id="IPR046232">
    <property type="entry name" value="DUF6265"/>
</dbReference>
<proteinExistence type="predicted"/>
<sequence>MRKHISIVAATLLLTLSPPLWAGELPDWLTGEWLQNAGDRWSEEVWTLPRGGTMIGMGRVGRGESLRSWEVMRIVRAADGSLTLHAAPEGGPATVFPAVEQGVRDVTFANPDHDYPQRIRYWREGRLLMAETSKMDGSGAQNWTYSPATPNGQ</sequence>
<evidence type="ECO:0000313" key="3">
    <source>
        <dbReference type="EMBL" id="KAA9020577.1"/>
    </source>
</evidence>
<name>A0A5J5I830_9SPHN</name>
<organism evidence="4 5">
    <name type="scientific">Sphingobium limneticum</name>
    <dbReference type="NCBI Taxonomy" id="1007511"/>
    <lineage>
        <taxon>Bacteria</taxon>
        <taxon>Pseudomonadati</taxon>
        <taxon>Pseudomonadota</taxon>
        <taxon>Alphaproteobacteria</taxon>
        <taxon>Sphingomonadales</taxon>
        <taxon>Sphingomonadaceae</taxon>
        <taxon>Sphingobium</taxon>
    </lineage>
</organism>
<dbReference type="Proteomes" id="UP000326364">
    <property type="component" value="Unassembled WGS sequence"/>
</dbReference>
<reference evidence="5 6" key="1">
    <citation type="submission" date="2019-09" db="EMBL/GenBank/DDBJ databases">
        <authorList>
            <person name="Feng G."/>
        </authorList>
    </citation>
    <scope>NUCLEOTIDE SEQUENCE [LARGE SCALE GENOMIC DNA]</scope>
    <source>
        <strain evidence="4 5">KACC 19283</strain>
        <strain evidence="3 6">KACC 19284</strain>
    </source>
</reference>
<comment type="caution">
    <text evidence="4">The sequence shown here is derived from an EMBL/GenBank/DDBJ whole genome shotgun (WGS) entry which is preliminary data.</text>
</comment>